<dbReference type="InterPro" id="IPR047921">
    <property type="entry name" value="LACTB2-like_MBL-fold"/>
</dbReference>
<keyword evidence="4" id="KW-0378">Hydrolase</keyword>
<keyword evidence="5" id="KW-0862">Zinc</keyword>
<protein>
    <recommendedName>
        <fullName evidence="6">Metallo-beta-lactamase domain-containing protein</fullName>
    </recommendedName>
</protein>
<name>A0A7S9PS09_EPIFF</name>
<dbReference type="Gene3D" id="1.10.10.10">
    <property type="entry name" value="Winged helix-like DNA-binding domain superfamily/Winged helix DNA-binding domain"/>
    <property type="match status" value="1"/>
</dbReference>
<reference evidence="7 8" key="1">
    <citation type="journal article" date="2018" name="PLoS Genet.">
        <title>Repeat elements organise 3D genome structure and mediate transcription in the filamentous fungus Epichloe festucae.</title>
        <authorList>
            <person name="Winter D.J."/>
            <person name="Ganley A.R.D."/>
            <person name="Young C.A."/>
            <person name="Liachko I."/>
            <person name="Schardl C.L."/>
            <person name="Dupont P.Y."/>
            <person name="Berry D."/>
            <person name="Ram A."/>
            <person name="Scott B."/>
            <person name="Cox M.P."/>
        </authorList>
    </citation>
    <scope>NUCLEOTIDE SEQUENCE [LARGE SCALE GENOMIC DNA]</scope>
    <source>
        <strain evidence="7 8">Fl1</strain>
    </source>
</reference>
<dbReference type="OrthoDB" id="17458at2759"/>
<dbReference type="PANTHER" id="PTHR23131">
    <property type="entry name" value="ENDORIBONUCLEASE LACTB2"/>
    <property type="match status" value="1"/>
</dbReference>
<comment type="similarity">
    <text evidence="2">Belongs to the metallo-beta-lactamase superfamily. Glyoxalase II family.</text>
</comment>
<keyword evidence="8" id="KW-1185">Reference proteome</keyword>
<dbReference type="Proteomes" id="UP000594364">
    <property type="component" value="Chromosome 1"/>
</dbReference>
<accession>A0A7S9PS09</accession>
<dbReference type="PANTHER" id="PTHR23131:SF0">
    <property type="entry name" value="ENDORIBONUCLEASE LACTB2"/>
    <property type="match status" value="1"/>
</dbReference>
<evidence type="ECO:0000313" key="7">
    <source>
        <dbReference type="EMBL" id="QPG93868.1"/>
    </source>
</evidence>
<sequence>MNTPLVTLPEVQRLSPLCIRILGNNPGKFTLQGTNTYLVGSGNRRILIDTGEGMPGWVSSLKTTLAEEKATVGIALISHWHHDHTGGIADLLSVAPGAIVYKNEPEAGQLGISDGQKFSADGVTLTAVHTPGHTKDHMVFVLAEEDAMFTADNVLGHGTAVFEDMSTYLQSLDKMRGLFSGKAYPGHGPVLEDGPGKIAEYVEHRQLRIEQVLQTMRATNGSRPKGDEWSVMEIVEVMYRDVPAELHQAAGIGVLQILEKLSRDGLVTKEADRNRWQLTRDRPTL</sequence>
<dbReference type="Gene3D" id="3.60.15.10">
    <property type="entry name" value="Ribonuclease Z/Hydroxyacylglutathione hydrolase-like"/>
    <property type="match status" value="1"/>
</dbReference>
<dbReference type="InterPro" id="IPR036866">
    <property type="entry name" value="RibonucZ/Hydroxyglut_hydro"/>
</dbReference>
<evidence type="ECO:0000256" key="3">
    <source>
        <dbReference type="ARBA" id="ARBA00022723"/>
    </source>
</evidence>
<dbReference type="InterPro" id="IPR050662">
    <property type="entry name" value="Sec-metab_biosynth-thioest"/>
</dbReference>
<evidence type="ECO:0000256" key="5">
    <source>
        <dbReference type="ARBA" id="ARBA00022833"/>
    </source>
</evidence>
<dbReference type="AlphaFoldDB" id="A0A7S9PS09"/>
<evidence type="ECO:0000313" key="8">
    <source>
        <dbReference type="Proteomes" id="UP000594364"/>
    </source>
</evidence>
<dbReference type="GO" id="GO:0016787">
    <property type="term" value="F:hydrolase activity"/>
    <property type="evidence" value="ECO:0007669"/>
    <property type="project" value="UniProtKB-KW"/>
</dbReference>
<dbReference type="InterPro" id="IPR036388">
    <property type="entry name" value="WH-like_DNA-bd_sf"/>
</dbReference>
<dbReference type="GO" id="GO:0046872">
    <property type="term" value="F:metal ion binding"/>
    <property type="evidence" value="ECO:0007669"/>
    <property type="project" value="UniProtKB-KW"/>
</dbReference>
<comment type="cofactor">
    <cofactor evidence="1">
        <name>Zn(2+)</name>
        <dbReference type="ChEBI" id="CHEBI:29105"/>
    </cofactor>
</comment>
<evidence type="ECO:0000259" key="6">
    <source>
        <dbReference type="SMART" id="SM00849"/>
    </source>
</evidence>
<dbReference type="Pfam" id="PF00753">
    <property type="entry name" value="Lactamase_B"/>
    <property type="match status" value="1"/>
</dbReference>
<dbReference type="SUPFAM" id="SSF56281">
    <property type="entry name" value="Metallo-hydrolase/oxidoreductase"/>
    <property type="match status" value="1"/>
</dbReference>
<dbReference type="InterPro" id="IPR001279">
    <property type="entry name" value="Metallo-B-lactamas"/>
</dbReference>
<feature type="domain" description="Metallo-beta-lactamase" evidence="6">
    <location>
        <begin position="33"/>
        <end position="187"/>
    </location>
</feature>
<evidence type="ECO:0000256" key="4">
    <source>
        <dbReference type="ARBA" id="ARBA00022801"/>
    </source>
</evidence>
<evidence type="ECO:0000256" key="2">
    <source>
        <dbReference type="ARBA" id="ARBA00006759"/>
    </source>
</evidence>
<gene>
    <name evidence="7" type="ORF">C2857_003216</name>
</gene>
<keyword evidence="3" id="KW-0479">Metal-binding</keyword>
<dbReference type="EMBL" id="CP031385">
    <property type="protein sequence ID" value="QPG93868.1"/>
    <property type="molecule type" value="Genomic_DNA"/>
</dbReference>
<organism evidence="7 8">
    <name type="scientific">Epichloe festucae (strain Fl1)</name>
    <dbReference type="NCBI Taxonomy" id="877507"/>
    <lineage>
        <taxon>Eukaryota</taxon>
        <taxon>Fungi</taxon>
        <taxon>Dikarya</taxon>
        <taxon>Ascomycota</taxon>
        <taxon>Pezizomycotina</taxon>
        <taxon>Sordariomycetes</taxon>
        <taxon>Hypocreomycetidae</taxon>
        <taxon>Hypocreales</taxon>
        <taxon>Clavicipitaceae</taxon>
        <taxon>Epichloe</taxon>
    </lineage>
</organism>
<proteinExistence type="inferred from homology"/>
<dbReference type="Pfam" id="PF17778">
    <property type="entry name" value="WHD_BLACT"/>
    <property type="match status" value="1"/>
</dbReference>
<dbReference type="GO" id="GO:0044550">
    <property type="term" value="P:secondary metabolite biosynthetic process"/>
    <property type="evidence" value="ECO:0007669"/>
    <property type="project" value="TreeGrafter"/>
</dbReference>
<dbReference type="FunFam" id="3.60.15.10:FF:000041">
    <property type="entry name" value="Metallo-beta-lactamase domain protein"/>
    <property type="match status" value="1"/>
</dbReference>
<dbReference type="SMART" id="SM00849">
    <property type="entry name" value="Lactamase_B"/>
    <property type="match status" value="1"/>
</dbReference>
<dbReference type="InterPro" id="IPR041516">
    <property type="entry name" value="LACTB2_WH"/>
</dbReference>
<evidence type="ECO:0000256" key="1">
    <source>
        <dbReference type="ARBA" id="ARBA00001947"/>
    </source>
</evidence>
<dbReference type="CDD" id="cd07722">
    <property type="entry name" value="LACTB2-like_MBL-fold"/>
    <property type="match status" value="1"/>
</dbReference>